<dbReference type="InterPro" id="IPR024983">
    <property type="entry name" value="CHAT_dom"/>
</dbReference>
<dbReference type="Proteomes" id="UP001165205">
    <property type="component" value="Unassembled WGS sequence"/>
</dbReference>
<feature type="compositionally biased region" description="Basic and acidic residues" evidence="1">
    <location>
        <begin position="914"/>
        <end position="923"/>
    </location>
</feature>
<dbReference type="eggNOG" id="KOG4626">
    <property type="taxonomic scope" value="Eukaryota"/>
</dbReference>
<dbReference type="Pfam" id="PF12770">
    <property type="entry name" value="CHAT"/>
    <property type="match status" value="1"/>
</dbReference>
<dbReference type="Proteomes" id="UP000190312">
    <property type="component" value="Unassembled WGS sequence"/>
</dbReference>
<dbReference type="PANTHER" id="PTHR19959">
    <property type="entry name" value="KINESIN LIGHT CHAIN"/>
    <property type="match status" value="1"/>
</dbReference>
<dbReference type="VEuPathDB" id="FungiDB:AO090012000390"/>
<proteinExistence type="predicted"/>
<evidence type="ECO:0000313" key="4">
    <source>
        <dbReference type="EMBL" id="OOO11143.1"/>
    </source>
</evidence>
<reference evidence="4 5" key="1">
    <citation type="submission" date="2016-10" db="EMBL/GenBank/DDBJ databases">
        <title>Genome sequencing of Aspergillus oryzae BCC7051.</title>
        <authorList>
            <person name="Thammarongtham C."/>
            <person name="Vorapreeda T."/>
            <person name="Nookaew I."/>
            <person name="Srisuk T."/>
            <person name="Land M."/>
            <person name="Jeennor S."/>
            <person name="Laoteng K."/>
        </authorList>
    </citation>
    <scope>NUCLEOTIDE SEQUENCE [LARGE SCALE GENOMIC DNA]</scope>
    <source>
        <strain evidence="4 5">BCC7051</strain>
    </source>
</reference>
<dbReference type="PANTHER" id="PTHR19959:SF119">
    <property type="entry name" value="FUNGAL LIPASE-LIKE DOMAIN-CONTAINING PROTEIN"/>
    <property type="match status" value="1"/>
</dbReference>
<gene>
    <name evidence="3" type="ORF">Aory04_000613100</name>
    <name evidence="4" type="ORF">OAory_01076130</name>
</gene>
<feature type="domain" description="CHAT" evidence="2">
    <location>
        <begin position="990"/>
        <end position="1286"/>
    </location>
</feature>
<feature type="region of interest" description="Disordered" evidence="1">
    <location>
        <begin position="894"/>
        <end position="923"/>
    </location>
</feature>
<evidence type="ECO:0000313" key="3">
    <source>
        <dbReference type="EMBL" id="GMG29974.1"/>
    </source>
</evidence>
<dbReference type="InterPro" id="IPR011990">
    <property type="entry name" value="TPR-like_helical_dom_sf"/>
</dbReference>
<dbReference type="EMBL" id="MKZY01000003">
    <property type="protein sequence ID" value="OOO11143.1"/>
    <property type="molecule type" value="Genomic_DNA"/>
</dbReference>
<reference evidence="3" key="2">
    <citation type="submission" date="2023-04" db="EMBL/GenBank/DDBJ databases">
        <title>Aspergillus oryzae NBRC 4228.</title>
        <authorList>
            <person name="Ichikawa N."/>
            <person name="Sato H."/>
            <person name="Tonouchi N."/>
        </authorList>
    </citation>
    <scope>NUCLEOTIDE SEQUENCE</scope>
    <source>
        <strain evidence="3">NBRC 4228</strain>
    </source>
</reference>
<evidence type="ECO:0000259" key="2">
    <source>
        <dbReference type="Pfam" id="PF12770"/>
    </source>
</evidence>
<protein>
    <submittedName>
        <fullName evidence="4">CHAT domain</fullName>
    </submittedName>
    <submittedName>
        <fullName evidence="3">Unnamed protein product</fullName>
    </submittedName>
</protein>
<comment type="caution">
    <text evidence="4">The sequence shown here is derived from an EMBL/GenBank/DDBJ whole genome shotgun (WGS) entry which is preliminary data.</text>
</comment>
<dbReference type="OrthoDB" id="9991317at2759"/>
<dbReference type="SUPFAM" id="SSF48452">
    <property type="entry name" value="TPR-like"/>
    <property type="match status" value="1"/>
</dbReference>
<dbReference type="Gene3D" id="1.25.40.10">
    <property type="entry name" value="Tetratricopeptide repeat domain"/>
    <property type="match status" value="3"/>
</dbReference>
<evidence type="ECO:0000313" key="5">
    <source>
        <dbReference type="Proteomes" id="UP000190312"/>
    </source>
</evidence>
<dbReference type="EMBL" id="BSYA01000064">
    <property type="protein sequence ID" value="GMG29974.1"/>
    <property type="molecule type" value="Genomic_DNA"/>
</dbReference>
<evidence type="ECO:0000256" key="1">
    <source>
        <dbReference type="SAM" id="MobiDB-lite"/>
    </source>
</evidence>
<accession>A0A1S9DPY4</accession>
<organism evidence="4 5">
    <name type="scientific">Aspergillus oryzae</name>
    <name type="common">Yellow koji mold</name>
    <dbReference type="NCBI Taxonomy" id="5062"/>
    <lineage>
        <taxon>Eukaryota</taxon>
        <taxon>Fungi</taxon>
        <taxon>Dikarya</taxon>
        <taxon>Ascomycota</taxon>
        <taxon>Pezizomycotina</taxon>
        <taxon>Eurotiomycetes</taxon>
        <taxon>Eurotiomycetidae</taxon>
        <taxon>Eurotiales</taxon>
        <taxon>Aspergillaceae</taxon>
        <taxon>Aspergillus</taxon>
        <taxon>Aspergillus subgen. Circumdati</taxon>
    </lineage>
</organism>
<sequence length="1287" mass="143563">MDTEVITTQADTDPAQLANQGLLLEEQYHCTGDARTLCAAIGVFQKLLTITPQDDSRLPHYLESWLRNARYLRDLVPAQGDLGETYSICRTVLELIGEVKPIVSQVSEVEASDSQDSERGDNKANHFCSRTEQWITLAIIAEAFHASYRQRKEIEDHDRATAIYWRILDEIPKNIPIFAYFLDHLARALKERYSHDNQTKYLDLSIEVSRQAVQATDEDDSELIPRLERLGCRLRERYERKEDIETLQEIQQLGLQAMRFTPKVDSNMALLLYNSGKAYLLHWAQTEDRDALEKAIIVTRQSVECTPEGDDGLANRLRSLGACAFAMFKHTDRMEDLDNGIDAFRRAAQLVPNNHPTQSNSSALLRNALLVRFQAQGNLQDIDSVLSASREAAAAGAGENDHDAWALYHLGSQLDFKYVNTGDVDCLHEAIQVCSQALDRPGEDHVICAKILALRGQCLRELFEHTGDISELERAITDCKQAAEIMPEDHHALPGILQRLAFSSQEQYQLSGEIKYLEEAIKIAHRSLSLASIYGHEMSKFLSTLGGILLRRYSATLRLRDLDDAIKALRKSLENESQMPKVVTATNLDILASCLGTRYRRSGDQRDLQGAEHASRQAVEIAPASHAGLPAILSNLGRYLMELFQATREPNYLEESMQTFTCALDRVRSPLHAQLCLGIMAGCRRIMYMITHNDEHLEAAIEICRKSIAALPTETDILADCQDELALLLHCQNSDDQEEALGLSLQVWNSLRASPFGRIRAANRAVTIYIEQSNLEKAYALATAAIDVLPLVHNQSLTLQDQQEVVQVFSGLATYAFSLALRTKRSPIEALDLLERGRGVILRLLMNDRSDLFKRRNTQLGLSAEVEIPLYEMHTPTVSLCSGNAANYHFDSQRAQGGSEAPTEDIHFSPTVDSSEKRVTEEEVKEGAARGRVIIVNITSVGSDALVISSTGLKVIHLQGLDPDEARDWIKKDMTATLVNRGANNKAYLRFLSWLWRVCVKPVFDGLQYKVHDSPEDMPRVWWVGTGLASSFPFHAAGNHLTERNESANSRVLSSYTPSLRALLYTRNREPLSDQATQCPKLLTVSMATTPGADDLDGVLAEIVAVTDTIGNYVHAECLSQPDADTVKRRLADCHIAHFACHGVSEPRDPSQSGLLLQTIGDSPEQDRLTVGSLYEIDCSQGQIAYLSACSTAENRSKWLVDEVLHVVSGFQVAGFRNVIGCLWPADDTVCAEIAKPFYSELCRGGKMEYNDGTVSLALHKAVLQISRSSQYRKRPLHWAQYVHFGA</sequence>
<name>A0A1S9DPY4_ASPOZ</name>